<comment type="similarity">
    <text evidence="1">Belongs to the beta/gamma-crystallin family.</text>
</comment>
<dbReference type="EMBL" id="JBBPFD010000011">
    <property type="protein sequence ID" value="KAK7906625.1"/>
    <property type="molecule type" value="Genomic_DNA"/>
</dbReference>
<name>A0AAW0NWN2_9GOBI</name>
<dbReference type="Gene3D" id="2.60.20.10">
    <property type="entry name" value="Crystallins"/>
    <property type="match status" value="1"/>
</dbReference>
<dbReference type="SUPFAM" id="SSF49695">
    <property type="entry name" value="gamma-Crystallin-like"/>
    <property type="match status" value="1"/>
</dbReference>
<evidence type="ECO:0000256" key="2">
    <source>
        <dbReference type="ARBA" id="ARBA00022737"/>
    </source>
</evidence>
<gene>
    <name evidence="5" type="ORF">WMY93_015237</name>
</gene>
<feature type="compositionally biased region" description="Basic and acidic residues" evidence="3">
    <location>
        <begin position="10"/>
        <end position="32"/>
    </location>
</feature>
<dbReference type="SMART" id="SM00247">
    <property type="entry name" value="XTALbg"/>
    <property type="match status" value="1"/>
</dbReference>
<organism evidence="5 6">
    <name type="scientific">Mugilogobius chulae</name>
    <name type="common">yellowstripe goby</name>
    <dbReference type="NCBI Taxonomy" id="88201"/>
    <lineage>
        <taxon>Eukaryota</taxon>
        <taxon>Metazoa</taxon>
        <taxon>Chordata</taxon>
        <taxon>Craniata</taxon>
        <taxon>Vertebrata</taxon>
        <taxon>Euteleostomi</taxon>
        <taxon>Actinopterygii</taxon>
        <taxon>Neopterygii</taxon>
        <taxon>Teleostei</taxon>
        <taxon>Neoteleostei</taxon>
        <taxon>Acanthomorphata</taxon>
        <taxon>Gobiaria</taxon>
        <taxon>Gobiiformes</taxon>
        <taxon>Gobioidei</taxon>
        <taxon>Gobiidae</taxon>
        <taxon>Gobionellinae</taxon>
        <taxon>Mugilogobius</taxon>
    </lineage>
</organism>
<keyword evidence="2" id="KW-0677">Repeat</keyword>
<dbReference type="PROSITE" id="PS50915">
    <property type="entry name" value="CRYSTALLIN_BETA_GAMMA"/>
    <property type="match status" value="1"/>
</dbReference>
<comment type="caution">
    <text evidence="5">The sequence shown here is derived from an EMBL/GenBank/DDBJ whole genome shotgun (WGS) entry which is preliminary data.</text>
</comment>
<reference evidence="6" key="1">
    <citation type="submission" date="2024-04" db="EMBL/GenBank/DDBJ databases">
        <title>Salinicola lusitanus LLJ914,a marine bacterium isolated from the Okinawa Trough.</title>
        <authorList>
            <person name="Li J."/>
        </authorList>
    </citation>
    <scope>NUCLEOTIDE SEQUENCE [LARGE SCALE GENOMIC DNA]</scope>
</reference>
<evidence type="ECO:0000256" key="1">
    <source>
        <dbReference type="ARBA" id="ARBA00009646"/>
    </source>
</evidence>
<feature type="region of interest" description="Disordered" evidence="3">
    <location>
        <begin position="1"/>
        <end position="53"/>
    </location>
</feature>
<evidence type="ECO:0000313" key="5">
    <source>
        <dbReference type="EMBL" id="KAK7906625.1"/>
    </source>
</evidence>
<dbReference type="Proteomes" id="UP001460270">
    <property type="component" value="Unassembled WGS sequence"/>
</dbReference>
<keyword evidence="6" id="KW-1185">Reference proteome</keyword>
<feature type="compositionally biased region" description="Basic residues" evidence="3">
    <location>
        <begin position="41"/>
        <end position="50"/>
    </location>
</feature>
<feature type="region of interest" description="Disordered" evidence="3">
    <location>
        <begin position="175"/>
        <end position="196"/>
    </location>
</feature>
<evidence type="ECO:0000259" key="4">
    <source>
        <dbReference type="PROSITE" id="PS50915"/>
    </source>
</evidence>
<dbReference type="InterPro" id="IPR011024">
    <property type="entry name" value="G_crystallin-like"/>
</dbReference>
<accession>A0AAW0NWN2</accession>
<feature type="domain" description="Beta/gamma crystallin 'Greek key'" evidence="4">
    <location>
        <begin position="73"/>
        <end position="114"/>
    </location>
</feature>
<dbReference type="InterPro" id="IPR050252">
    <property type="entry name" value="Beta/Gamma-Crystallin"/>
</dbReference>
<proteinExistence type="inferred from homology"/>
<dbReference type="Pfam" id="PF00030">
    <property type="entry name" value="Crystall"/>
    <property type="match status" value="1"/>
</dbReference>
<sequence>MSELEGEREEAEKEKDAKKGTREIEERRKSQEGEMGGRGNREKRRGRSAKRCVSEKNTAASSFSSTLNDLADNRWVLYEEINYRGAQILLRPGEVADWRSFSGWRKVGSLRPLLQKQEMEESQGFEQIWFYQNGHLRCKLLEECCLCTSSSVTIAGARLGLTPALDDRTHLWSITPEESSATAPPPPGAGGGHHYDKNQVVLSTRDPHKAQQQWSIEVL</sequence>
<evidence type="ECO:0000313" key="6">
    <source>
        <dbReference type="Proteomes" id="UP001460270"/>
    </source>
</evidence>
<dbReference type="PANTHER" id="PTHR11818:SF2">
    <property type="entry name" value="BETA_GAMMA CRYSTALLIN DOMAIN-CONTAINING PROTEIN 1"/>
    <property type="match status" value="1"/>
</dbReference>
<dbReference type="PANTHER" id="PTHR11818">
    <property type="entry name" value="BETA/GAMMA CRYSTALLIN"/>
    <property type="match status" value="1"/>
</dbReference>
<dbReference type="InterPro" id="IPR001064">
    <property type="entry name" value="Beta/gamma_crystallin"/>
</dbReference>
<evidence type="ECO:0000256" key="3">
    <source>
        <dbReference type="SAM" id="MobiDB-lite"/>
    </source>
</evidence>
<dbReference type="AlphaFoldDB" id="A0AAW0NWN2"/>
<protein>
    <recommendedName>
        <fullName evidence="4">Beta/gamma crystallin 'Greek key' domain-containing protein</fullName>
    </recommendedName>
</protein>